<accession>A0A8H6UIX4</accession>
<comment type="caution">
    <text evidence="2">The sequence shown here is derived from an EMBL/GenBank/DDBJ whole genome shotgun (WGS) entry which is preliminary data.</text>
</comment>
<dbReference type="OrthoDB" id="4161595at2759"/>
<organism evidence="2 3">
    <name type="scientific">Aspergillus hiratsukae</name>
    <dbReference type="NCBI Taxonomy" id="1194566"/>
    <lineage>
        <taxon>Eukaryota</taxon>
        <taxon>Fungi</taxon>
        <taxon>Dikarya</taxon>
        <taxon>Ascomycota</taxon>
        <taxon>Pezizomycotina</taxon>
        <taxon>Eurotiomycetes</taxon>
        <taxon>Eurotiomycetidae</taxon>
        <taxon>Eurotiales</taxon>
        <taxon>Aspergillaceae</taxon>
        <taxon>Aspergillus</taxon>
        <taxon>Aspergillus subgen. Fumigati</taxon>
    </lineage>
</organism>
<evidence type="ECO:0000313" key="3">
    <source>
        <dbReference type="Proteomes" id="UP000630445"/>
    </source>
</evidence>
<name>A0A8H6UIX4_9EURO</name>
<reference evidence="2" key="1">
    <citation type="submission" date="2020-06" db="EMBL/GenBank/DDBJ databases">
        <title>Draft genome sequences of strains closely related to Aspergillus parafelis and Aspergillus hiratsukae.</title>
        <authorList>
            <person name="Dos Santos R.A.C."/>
            <person name="Rivero-Menendez O."/>
            <person name="Steenwyk J.L."/>
            <person name="Mead M.E."/>
            <person name="Goldman G.H."/>
            <person name="Alastruey-Izquierdo A."/>
            <person name="Rokas A."/>
        </authorList>
    </citation>
    <scope>NUCLEOTIDE SEQUENCE</scope>
    <source>
        <strain evidence="2">CNM-CM5793</strain>
    </source>
</reference>
<keyword evidence="3" id="KW-1185">Reference proteome</keyword>
<feature type="compositionally biased region" description="Low complexity" evidence="1">
    <location>
        <begin position="39"/>
        <end position="59"/>
    </location>
</feature>
<evidence type="ECO:0000313" key="2">
    <source>
        <dbReference type="EMBL" id="KAF7137140.1"/>
    </source>
</evidence>
<gene>
    <name evidence="2" type="ORF">CNMCM5793_007256</name>
</gene>
<protein>
    <submittedName>
        <fullName evidence="2">Uncharacterized protein</fullName>
    </submittedName>
</protein>
<evidence type="ECO:0000256" key="1">
    <source>
        <dbReference type="SAM" id="MobiDB-lite"/>
    </source>
</evidence>
<dbReference type="AlphaFoldDB" id="A0A8H6UIX4"/>
<dbReference type="EMBL" id="JACBAD010001610">
    <property type="protein sequence ID" value="KAF7137140.1"/>
    <property type="molecule type" value="Genomic_DNA"/>
</dbReference>
<sequence>MAPKPKPKPKPSKPPLVPTPTRPEPETEPHEPICEFTHPCTTSTTTSNPSNANTSSVPSGKANASGGNPRKLISHIFGRNKTSTKLFPAHVWVHYCRKHYQRARYRSRALGWGGEF</sequence>
<feature type="compositionally biased region" description="Basic and acidic residues" evidence="1">
    <location>
        <begin position="23"/>
        <end position="33"/>
    </location>
</feature>
<dbReference type="Proteomes" id="UP000630445">
    <property type="component" value="Unassembled WGS sequence"/>
</dbReference>
<proteinExistence type="predicted"/>
<feature type="compositionally biased region" description="Basic residues" evidence="1">
    <location>
        <begin position="1"/>
        <end position="11"/>
    </location>
</feature>
<feature type="compositionally biased region" description="Pro residues" evidence="1">
    <location>
        <begin position="12"/>
        <end position="22"/>
    </location>
</feature>
<feature type="region of interest" description="Disordered" evidence="1">
    <location>
        <begin position="1"/>
        <end position="69"/>
    </location>
</feature>